<dbReference type="InterPro" id="IPR001646">
    <property type="entry name" value="5peptide_repeat"/>
</dbReference>
<protein>
    <submittedName>
        <fullName evidence="2">Pentapeptide repeat-containing protein</fullName>
    </submittedName>
</protein>
<keyword evidence="1" id="KW-0812">Transmembrane</keyword>
<reference evidence="2" key="1">
    <citation type="submission" date="2023-05" db="EMBL/GenBank/DDBJ databases">
        <title>Complete genome sequence data from fresh produce 2nd batch.</title>
        <authorList>
            <person name="Stein M."/>
            <person name="Cho G.-S."/>
            <person name="Brinks E."/>
            <person name="Franz C.M.A.P."/>
        </authorList>
    </citation>
    <scope>NUCLEOTIDE SEQUENCE [LARGE SCALE GENOMIC DNA]</scope>
    <source>
        <strain evidence="2">E1</strain>
    </source>
</reference>
<dbReference type="SUPFAM" id="SSF141571">
    <property type="entry name" value="Pentapeptide repeat-like"/>
    <property type="match status" value="1"/>
</dbReference>
<sequence length="409" mass="47835">MQRTPQFKKFLKTARKHRKENFWDVCYDISAPTFTNSIISDYFGMRSTQHTVSEQNISIEKEDIKSNKTSPDKNLLVNKVDFDKCDFSGNNGGKKITFQDCKFHECYFSFSEFNDTSFKNCKFESCSFSQSKFFRCVFDSRCIFYRISLSGGTTSFENTEINATKFFKDVYKPYIEKKELYASKNKKEHIEEYLLSKSIVKLSRKILASNQSCANDELYYDSVKNLYLQKLNEKQHYNTNSLMESMENIQSKKKYSKSRKNKETKYITKEFLKVMAFYLKNLALPLEKKITQLFGFINGWGGSLQRMFFIGLCILFVYSIIYSIMDLGYVTYKSSDGITEKIHVEGYYYIMSSIIKSFDITFLAGYTKHISNTDGLFKQFTILSNMLMGLFWYAVAIPSLINKISINRL</sequence>
<dbReference type="EMBL" id="CP126604">
    <property type="protein sequence ID" value="XBN38490.1"/>
    <property type="molecule type" value="Genomic_DNA"/>
</dbReference>
<feature type="transmembrane region" description="Helical" evidence="1">
    <location>
        <begin position="307"/>
        <end position="325"/>
    </location>
</feature>
<organism evidence="2 3">
    <name type="scientific">Enterobacter dykesii</name>
    <dbReference type="NCBI Taxonomy" id="2797506"/>
    <lineage>
        <taxon>Bacteria</taxon>
        <taxon>Pseudomonadati</taxon>
        <taxon>Pseudomonadota</taxon>
        <taxon>Gammaproteobacteria</taxon>
        <taxon>Enterobacterales</taxon>
        <taxon>Enterobacteriaceae</taxon>
        <taxon>Enterobacter</taxon>
    </lineage>
</organism>
<feature type="transmembrane region" description="Helical" evidence="1">
    <location>
        <begin position="382"/>
        <end position="401"/>
    </location>
</feature>
<dbReference type="Gene3D" id="2.160.20.80">
    <property type="entry name" value="E3 ubiquitin-protein ligase SopA"/>
    <property type="match status" value="1"/>
</dbReference>
<keyword evidence="1" id="KW-0472">Membrane</keyword>
<proteinExistence type="predicted"/>
<dbReference type="Proteomes" id="UP000323234">
    <property type="component" value="Chromosome"/>
</dbReference>
<gene>
    <name evidence="2" type="ORF">F0320_14290</name>
</gene>
<name>A0AAU7IXQ6_9ENTR</name>
<dbReference type="AlphaFoldDB" id="A0AAU7IXQ6"/>
<accession>A0AAU7IXQ6</accession>
<evidence type="ECO:0000256" key="1">
    <source>
        <dbReference type="SAM" id="Phobius"/>
    </source>
</evidence>
<evidence type="ECO:0000313" key="3">
    <source>
        <dbReference type="Proteomes" id="UP000323234"/>
    </source>
</evidence>
<dbReference type="KEGG" id="edy:F0320_14290"/>
<keyword evidence="1" id="KW-1133">Transmembrane helix</keyword>
<dbReference type="RefSeq" id="WP_126330724.1">
    <property type="nucleotide sequence ID" value="NZ_CP126604.1"/>
</dbReference>
<dbReference type="Pfam" id="PF00805">
    <property type="entry name" value="Pentapeptide"/>
    <property type="match status" value="1"/>
</dbReference>
<keyword evidence="3" id="KW-1185">Reference proteome</keyword>
<evidence type="ECO:0000313" key="2">
    <source>
        <dbReference type="EMBL" id="XBN38490.1"/>
    </source>
</evidence>